<dbReference type="Gene3D" id="1.10.260.40">
    <property type="entry name" value="lambda repressor-like DNA-binding domains"/>
    <property type="match status" value="1"/>
</dbReference>
<protein>
    <submittedName>
        <fullName evidence="1">Transcriptional regulator, XRE family</fullName>
    </submittedName>
</protein>
<evidence type="ECO:0000313" key="2">
    <source>
        <dbReference type="Proteomes" id="UP000322726"/>
    </source>
</evidence>
<dbReference type="Proteomes" id="UP000322726">
    <property type="component" value="Chromosome"/>
</dbReference>
<gene>
    <name evidence="1" type="ORF">APAC_1645</name>
</gene>
<dbReference type="AlphaFoldDB" id="A0A5C2H707"/>
<dbReference type="KEGG" id="apai:APAC_1645"/>
<keyword evidence="2" id="KW-1185">Reference proteome</keyword>
<reference evidence="2" key="1">
    <citation type="submission" date="2019-09" db="EMBL/GenBank/DDBJ databases">
        <title>Complete genome sequencing of four Arcobacter species reveals a diverse suite of mobile elements.</title>
        <authorList>
            <person name="On S.L.W."/>
            <person name="Miller W.G."/>
            <person name="Biggs P."/>
            <person name="Cornelius A."/>
            <person name="Vandamme P."/>
        </authorList>
    </citation>
    <scope>NUCLEOTIDE SEQUENCE [LARGE SCALE GENOMIC DNA]</scope>
    <source>
        <strain evidence="2">LMG 26638</strain>
    </source>
</reference>
<accession>A0A5C2H707</accession>
<dbReference type="SUPFAM" id="SSF47413">
    <property type="entry name" value="lambda repressor-like DNA-binding domains"/>
    <property type="match status" value="1"/>
</dbReference>
<dbReference type="Pfam" id="PF13443">
    <property type="entry name" value="HTH_26"/>
    <property type="match status" value="1"/>
</dbReference>
<dbReference type="RefSeq" id="WP_130233670.1">
    <property type="nucleotide sequence ID" value="NZ_BMEF01000035.1"/>
</dbReference>
<dbReference type="InterPro" id="IPR001387">
    <property type="entry name" value="Cro/C1-type_HTH"/>
</dbReference>
<dbReference type="GO" id="GO:0003677">
    <property type="term" value="F:DNA binding"/>
    <property type="evidence" value="ECO:0007669"/>
    <property type="project" value="InterPro"/>
</dbReference>
<reference evidence="1 2" key="3">
    <citation type="submission" date="2019-09" db="EMBL/GenBank/DDBJ databases">
        <title>Taxonomic note: a critical rebuttal of the proposed division of the genus Arcobacter into six genera, emended descriptions of Arcobacter anaerophilus and the genus Arcobacter, and an assessment of genus-level boundaries for Epsilonproteobacteria using in silico genomic comparator tools.</title>
        <authorList>
            <person name="On S.L.W."/>
            <person name="Miller W.G."/>
            <person name="Biggs P."/>
            <person name="Cornelius A."/>
            <person name="Vandamme P."/>
        </authorList>
    </citation>
    <scope>NUCLEOTIDE SEQUENCE [LARGE SCALE GENOMIC DNA]</scope>
    <source>
        <strain evidence="1 2">LMG 26638</strain>
    </source>
</reference>
<reference evidence="1 2" key="2">
    <citation type="submission" date="2019-09" db="EMBL/GenBank/DDBJ databases">
        <title>Complete genome sequencing of four Arcobacter species reveals a diverse suite of mobile elements.</title>
        <authorList>
            <person name="Miller W.G."/>
            <person name="Yee E."/>
            <person name="Bono J.L."/>
        </authorList>
    </citation>
    <scope>NUCLEOTIDE SEQUENCE [LARGE SCALE GENOMIC DNA]</scope>
    <source>
        <strain evidence="1 2">LMG 26638</strain>
    </source>
</reference>
<dbReference type="OrthoDB" id="5360811at2"/>
<proteinExistence type="predicted"/>
<dbReference type="CDD" id="cd00093">
    <property type="entry name" value="HTH_XRE"/>
    <property type="match status" value="1"/>
</dbReference>
<dbReference type="EMBL" id="CP035928">
    <property type="protein sequence ID" value="QEP34741.1"/>
    <property type="molecule type" value="Genomic_DNA"/>
</dbReference>
<dbReference type="InterPro" id="IPR010982">
    <property type="entry name" value="Lambda_DNA-bd_dom_sf"/>
</dbReference>
<evidence type="ECO:0000313" key="1">
    <source>
        <dbReference type="EMBL" id="QEP34741.1"/>
    </source>
</evidence>
<dbReference type="PROSITE" id="PS50943">
    <property type="entry name" value="HTH_CROC1"/>
    <property type="match status" value="1"/>
</dbReference>
<sequence length="84" mass="9791">MKDIENLNKDYVQNLYITIGKNVKKIREEKKVSQLALAQAIGHKSVTVISCCEICYKNYHFNIEHLAKIAYVLDVDIEDFFKIK</sequence>
<organism evidence="1 2">
    <name type="scientific">Malaciobacter pacificus</name>
    <dbReference type="NCBI Taxonomy" id="1080223"/>
    <lineage>
        <taxon>Bacteria</taxon>
        <taxon>Pseudomonadati</taxon>
        <taxon>Campylobacterota</taxon>
        <taxon>Epsilonproteobacteria</taxon>
        <taxon>Campylobacterales</taxon>
        <taxon>Arcobacteraceae</taxon>
        <taxon>Malaciobacter</taxon>
    </lineage>
</organism>
<name>A0A5C2H707_9BACT</name>